<dbReference type="InterPro" id="IPR036188">
    <property type="entry name" value="FAD/NAD-bd_sf"/>
</dbReference>
<dbReference type="SUPFAM" id="SSF51905">
    <property type="entry name" value="FAD/NAD(P)-binding domain"/>
    <property type="match status" value="1"/>
</dbReference>
<sequence>MQHWSGAMGPGGQTPLDVLLETLTEQESAGVKAWLGGTPGWPGAPAGVSPKALTEHHEKVESDRFRPSDDDPRAIRSIGVIGGGTAGYMTALALKTKRPWLDVTLVESKEIPIIGVGEATVSYMVMFLHHFLGIDPMELYRKVEPTWKLGIKFDWGPDPDGFMATFDWHHHSIGALGALEAENTVNGFTVQSLMMMADRAGVYEIDGKYVSLMKYLPFAYHLDNARFVAFLTELAEQRGVRHVEARLDDVVLGDDEWVDHVRTTDGRELRYDFYVDCTGFRSMLLGKALDTPFHSYAGSLFTDSAVTGNLENGGHLKPYTTATTMNAGWCWNIPTPQSDHLGYVYSSSALSDDEAHKELTERFPGIEGLRQVRFRSGRHDKAWRGNVMAIGNSYAFVEPLESTGLLMIALAVQTLTSVLPASWSDEQARDVVNIGLGQRWDAIRWFLAIHYKFNTRLDTEFWKDVRERCDISGFQPLLALYQNGAPLTRRDPYILDLALGAAPTFFGLAGIDNILLGQKVPARLLQRAEPIEDWWARRKAGDALVSRALTQSRALEAFRTDPELNAQLLNDLDSWAGRHIAGYIGML</sequence>
<dbReference type="PANTHER" id="PTHR43747">
    <property type="entry name" value="FAD-BINDING PROTEIN"/>
    <property type="match status" value="1"/>
</dbReference>
<feature type="compositionally biased region" description="Basic and acidic residues" evidence="2">
    <location>
        <begin position="53"/>
        <end position="69"/>
    </location>
</feature>
<accession>A0ABV3G880</accession>
<dbReference type="Proteomes" id="UP001551675">
    <property type="component" value="Unassembled WGS sequence"/>
</dbReference>
<gene>
    <name evidence="3" type="ORF">AB0I59_04255</name>
</gene>
<name>A0ABV3G880_MICGL</name>
<comment type="caution">
    <text evidence="3">The sequence shown here is derived from an EMBL/GenBank/DDBJ whole genome shotgun (WGS) entry which is preliminary data.</text>
</comment>
<evidence type="ECO:0000256" key="1">
    <source>
        <dbReference type="ARBA" id="ARBA00038396"/>
    </source>
</evidence>
<dbReference type="Gene3D" id="3.50.50.60">
    <property type="entry name" value="FAD/NAD(P)-binding domain"/>
    <property type="match status" value="1"/>
</dbReference>
<protein>
    <submittedName>
        <fullName evidence="3">Tryptophan halogenase family protein</fullName>
    </submittedName>
</protein>
<dbReference type="Pfam" id="PF04820">
    <property type="entry name" value="Trp_halogenase"/>
    <property type="match status" value="1"/>
</dbReference>
<comment type="similarity">
    <text evidence="1">Belongs to the flavin-dependent halogenase family. Bacterial tryptophan halogenase subfamily.</text>
</comment>
<keyword evidence="4" id="KW-1185">Reference proteome</keyword>
<feature type="region of interest" description="Disordered" evidence="2">
    <location>
        <begin position="45"/>
        <end position="69"/>
    </location>
</feature>
<dbReference type="InterPro" id="IPR006905">
    <property type="entry name" value="Flavin_halogenase"/>
</dbReference>
<dbReference type="InterPro" id="IPR050816">
    <property type="entry name" value="Flavin-dep_Halogenase_NPB"/>
</dbReference>
<dbReference type="EMBL" id="JBFALK010000002">
    <property type="protein sequence ID" value="MEV0967824.1"/>
    <property type="molecule type" value="Genomic_DNA"/>
</dbReference>
<dbReference type="RefSeq" id="WP_358129867.1">
    <property type="nucleotide sequence ID" value="NZ_JBFALK010000002.1"/>
</dbReference>
<organism evidence="3 4">
    <name type="scientific">Microtetraspora glauca</name>
    <dbReference type="NCBI Taxonomy" id="1996"/>
    <lineage>
        <taxon>Bacteria</taxon>
        <taxon>Bacillati</taxon>
        <taxon>Actinomycetota</taxon>
        <taxon>Actinomycetes</taxon>
        <taxon>Streptosporangiales</taxon>
        <taxon>Streptosporangiaceae</taxon>
        <taxon>Microtetraspora</taxon>
    </lineage>
</organism>
<evidence type="ECO:0000313" key="4">
    <source>
        <dbReference type="Proteomes" id="UP001551675"/>
    </source>
</evidence>
<proteinExistence type="inferred from homology"/>
<evidence type="ECO:0000313" key="3">
    <source>
        <dbReference type="EMBL" id="MEV0967824.1"/>
    </source>
</evidence>
<evidence type="ECO:0000256" key="2">
    <source>
        <dbReference type="SAM" id="MobiDB-lite"/>
    </source>
</evidence>
<reference evidence="3 4" key="1">
    <citation type="submission" date="2024-06" db="EMBL/GenBank/DDBJ databases">
        <title>The Natural Products Discovery Center: Release of the First 8490 Sequenced Strains for Exploring Actinobacteria Biosynthetic Diversity.</title>
        <authorList>
            <person name="Kalkreuter E."/>
            <person name="Kautsar S.A."/>
            <person name="Yang D."/>
            <person name="Bader C.D."/>
            <person name="Teijaro C.N."/>
            <person name="Fluegel L."/>
            <person name="Davis C.M."/>
            <person name="Simpson J.R."/>
            <person name="Lauterbach L."/>
            <person name="Steele A.D."/>
            <person name="Gui C."/>
            <person name="Meng S."/>
            <person name="Li G."/>
            <person name="Viehrig K."/>
            <person name="Ye F."/>
            <person name="Su P."/>
            <person name="Kiefer A.F."/>
            <person name="Nichols A."/>
            <person name="Cepeda A.J."/>
            <person name="Yan W."/>
            <person name="Fan B."/>
            <person name="Jiang Y."/>
            <person name="Adhikari A."/>
            <person name="Zheng C.-J."/>
            <person name="Schuster L."/>
            <person name="Cowan T.M."/>
            <person name="Smanski M.J."/>
            <person name="Chevrette M.G."/>
            <person name="De Carvalho L.P.S."/>
            <person name="Shen B."/>
        </authorList>
    </citation>
    <scope>NUCLEOTIDE SEQUENCE [LARGE SCALE GENOMIC DNA]</scope>
    <source>
        <strain evidence="3 4">NPDC050100</strain>
    </source>
</reference>
<dbReference type="PANTHER" id="PTHR43747:SF4">
    <property type="entry name" value="FLAVIN-DEPENDENT TRYPTOPHAN HALOGENASE"/>
    <property type="match status" value="1"/>
</dbReference>